<dbReference type="OrthoDB" id="64436at2157"/>
<dbReference type="RefSeq" id="WP_069584700.1">
    <property type="nucleotide sequence ID" value="NZ_LMVM01000007.1"/>
</dbReference>
<feature type="transmembrane region" description="Helical" evidence="1">
    <location>
        <begin position="6"/>
        <end position="25"/>
    </location>
</feature>
<dbReference type="EMBL" id="LMVM01000007">
    <property type="protein sequence ID" value="PAV05337.1"/>
    <property type="molecule type" value="Genomic_DNA"/>
</dbReference>
<proteinExistence type="predicted"/>
<feature type="transmembrane region" description="Helical" evidence="1">
    <location>
        <begin position="37"/>
        <end position="55"/>
    </location>
</feature>
<evidence type="ECO:0000313" key="3">
    <source>
        <dbReference type="Proteomes" id="UP000217784"/>
    </source>
</evidence>
<protein>
    <submittedName>
        <fullName evidence="2">NiFe hydrogenase</fullName>
    </submittedName>
</protein>
<keyword evidence="3" id="KW-1185">Reference proteome</keyword>
<comment type="caution">
    <text evidence="2">The sequence shown here is derived from an EMBL/GenBank/DDBJ whole genome shotgun (WGS) entry which is preliminary data.</text>
</comment>
<gene>
    <name evidence="2" type="ORF">ASJ80_10120</name>
</gene>
<feature type="transmembrane region" description="Helical" evidence="1">
    <location>
        <begin position="87"/>
        <end position="106"/>
    </location>
</feature>
<keyword evidence="1" id="KW-0812">Transmembrane</keyword>
<accession>A0A2A2H7G3</accession>
<sequence length="107" mass="11983">MDLIIYLAYILSFVIGMIIGLLLSYKKYTEPFVSKNIDLVALVISIIGWILFLNSQFITLIPQYISITVGLFFVATVLGMRPGYGRYELAIGFIVSGLIWLVGMVLL</sequence>
<dbReference type="Pfam" id="PF09877">
    <property type="entry name" value="EhaL"/>
    <property type="match status" value="1"/>
</dbReference>
<evidence type="ECO:0000313" key="2">
    <source>
        <dbReference type="EMBL" id="PAV05337.1"/>
    </source>
</evidence>
<dbReference type="InterPro" id="IPR019211">
    <property type="entry name" value="EhaL"/>
</dbReference>
<organism evidence="2 3">
    <name type="scientific">Methanobacterium bryantii</name>
    <dbReference type="NCBI Taxonomy" id="2161"/>
    <lineage>
        <taxon>Archaea</taxon>
        <taxon>Methanobacteriati</taxon>
        <taxon>Methanobacteriota</taxon>
        <taxon>Methanomada group</taxon>
        <taxon>Methanobacteria</taxon>
        <taxon>Methanobacteriales</taxon>
        <taxon>Methanobacteriaceae</taxon>
        <taxon>Methanobacterium</taxon>
    </lineage>
</organism>
<keyword evidence="1" id="KW-0472">Membrane</keyword>
<evidence type="ECO:0000256" key="1">
    <source>
        <dbReference type="SAM" id="Phobius"/>
    </source>
</evidence>
<keyword evidence="1" id="KW-1133">Transmembrane helix</keyword>
<feature type="transmembrane region" description="Helical" evidence="1">
    <location>
        <begin position="61"/>
        <end position="80"/>
    </location>
</feature>
<reference evidence="2 3" key="1">
    <citation type="journal article" date="2017" name="BMC Genomics">
        <title>Genomic analysis of methanogenic archaea reveals a shift towards energy conservation.</title>
        <authorList>
            <person name="Gilmore S.P."/>
            <person name="Henske J.K."/>
            <person name="Sexton J.A."/>
            <person name="Solomon K.V."/>
            <person name="Seppala S."/>
            <person name="Yoo J.I."/>
            <person name="Huyett L.M."/>
            <person name="Pressman A."/>
            <person name="Cogan J.Z."/>
            <person name="Kivenson V."/>
            <person name="Peng X."/>
            <person name="Tan Y."/>
            <person name="Valentine D.L."/>
            <person name="O'Malley M.A."/>
        </authorList>
    </citation>
    <scope>NUCLEOTIDE SEQUENCE [LARGE SCALE GENOMIC DNA]</scope>
    <source>
        <strain evidence="2 3">M.o.H.</strain>
    </source>
</reference>
<name>A0A2A2H7G3_METBR</name>
<dbReference type="Proteomes" id="UP000217784">
    <property type="component" value="Unassembled WGS sequence"/>
</dbReference>
<dbReference type="AlphaFoldDB" id="A0A2A2H7G3"/>